<organism evidence="2 3">
    <name type="scientific">Zunongwangia atlantica 22II14-10F7</name>
    <dbReference type="NCBI Taxonomy" id="1185767"/>
    <lineage>
        <taxon>Bacteria</taxon>
        <taxon>Pseudomonadati</taxon>
        <taxon>Bacteroidota</taxon>
        <taxon>Flavobacteriia</taxon>
        <taxon>Flavobacteriales</taxon>
        <taxon>Flavobacteriaceae</taxon>
        <taxon>Zunongwangia</taxon>
    </lineage>
</organism>
<name>A0A1Y1SZL4_9FLAO</name>
<evidence type="ECO:0000256" key="1">
    <source>
        <dbReference type="SAM" id="MobiDB-lite"/>
    </source>
</evidence>
<accession>A0A1Y1SZL4</accession>
<keyword evidence="3" id="KW-1185">Reference proteome</keyword>
<feature type="region of interest" description="Disordered" evidence="1">
    <location>
        <begin position="39"/>
        <end position="62"/>
    </location>
</feature>
<comment type="caution">
    <text evidence="2">The sequence shown here is derived from an EMBL/GenBank/DDBJ whole genome shotgun (WGS) entry which is preliminary data.</text>
</comment>
<reference evidence="2 3" key="1">
    <citation type="submission" date="2013-04" db="EMBL/GenBank/DDBJ databases">
        <title>Zunongwangia sp. 22II14-10F7 Genome Sequencing.</title>
        <authorList>
            <person name="Lai Q."/>
            <person name="Shao Z."/>
        </authorList>
    </citation>
    <scope>NUCLEOTIDE SEQUENCE [LARGE SCALE GENOMIC DNA]</scope>
    <source>
        <strain evidence="2 3">22II14-10F7</strain>
    </source>
</reference>
<dbReference type="Proteomes" id="UP000192746">
    <property type="component" value="Unassembled WGS sequence"/>
</dbReference>
<evidence type="ECO:0000313" key="2">
    <source>
        <dbReference type="EMBL" id="ORL44187.1"/>
    </source>
</evidence>
<evidence type="ECO:0000313" key="3">
    <source>
        <dbReference type="Proteomes" id="UP000192746"/>
    </source>
</evidence>
<sequence length="62" mass="6983">MTNDNIAVKTIDIKKDEYGIKSRFQAVYINQIAIGSRTISSGAEREGKTHFRKAPSNNNKKK</sequence>
<proteinExistence type="predicted"/>
<dbReference type="AlphaFoldDB" id="A0A1Y1SZL4"/>
<protein>
    <submittedName>
        <fullName evidence="2">Uncharacterized protein</fullName>
    </submittedName>
</protein>
<gene>
    <name evidence="2" type="ORF">IIF7_16907</name>
</gene>
<dbReference type="EMBL" id="ARYN01000017">
    <property type="protein sequence ID" value="ORL44187.1"/>
    <property type="molecule type" value="Genomic_DNA"/>
</dbReference>